<dbReference type="RefSeq" id="WP_381166238.1">
    <property type="nucleotide sequence ID" value="NZ_JBHSFK010000001.1"/>
</dbReference>
<evidence type="ECO:0000256" key="1">
    <source>
        <dbReference type="SAM" id="MobiDB-lite"/>
    </source>
</evidence>
<keyword evidence="3" id="KW-1185">Reference proteome</keyword>
<evidence type="ECO:0000313" key="2">
    <source>
        <dbReference type="EMBL" id="MFC4498124.1"/>
    </source>
</evidence>
<sequence>MPPVVPPFLIGLIAAPLAKRVVKPLMRGLVKTSVSLVLEVKRAAHEAGEGLQDLAAEVTAEVVAAQMASGGGNAEPASATDGAKPAASDGQPKTAPKGRTPAVATGKAN</sequence>
<gene>
    <name evidence="2" type="ORF">ACFPIH_01090</name>
</gene>
<dbReference type="Pfam" id="PF17195">
    <property type="entry name" value="DUF5132"/>
    <property type="match status" value="1"/>
</dbReference>
<dbReference type="Proteomes" id="UP001595839">
    <property type="component" value="Unassembled WGS sequence"/>
</dbReference>
<proteinExistence type="predicted"/>
<dbReference type="EMBL" id="JBHSFK010000001">
    <property type="protein sequence ID" value="MFC4498124.1"/>
    <property type="molecule type" value="Genomic_DNA"/>
</dbReference>
<accession>A0ABV9AEH4</accession>
<dbReference type="InterPro" id="IPR033456">
    <property type="entry name" value="DUF5132"/>
</dbReference>
<organism evidence="2 3">
    <name type="scientific">Streptomyces vulcanius</name>
    <dbReference type="NCBI Taxonomy" id="1441876"/>
    <lineage>
        <taxon>Bacteria</taxon>
        <taxon>Bacillati</taxon>
        <taxon>Actinomycetota</taxon>
        <taxon>Actinomycetes</taxon>
        <taxon>Kitasatosporales</taxon>
        <taxon>Streptomycetaceae</taxon>
        <taxon>Streptomyces</taxon>
    </lineage>
</organism>
<feature type="region of interest" description="Disordered" evidence="1">
    <location>
        <begin position="67"/>
        <end position="109"/>
    </location>
</feature>
<name>A0ABV9AEH4_9ACTN</name>
<comment type="caution">
    <text evidence="2">The sequence shown here is derived from an EMBL/GenBank/DDBJ whole genome shotgun (WGS) entry which is preliminary data.</text>
</comment>
<protein>
    <submittedName>
        <fullName evidence="2">DUF5132 domain-containing protein</fullName>
    </submittedName>
</protein>
<evidence type="ECO:0000313" key="3">
    <source>
        <dbReference type="Proteomes" id="UP001595839"/>
    </source>
</evidence>
<reference evidence="3" key="1">
    <citation type="journal article" date="2019" name="Int. J. Syst. Evol. Microbiol.">
        <title>The Global Catalogue of Microorganisms (GCM) 10K type strain sequencing project: providing services to taxonomists for standard genome sequencing and annotation.</title>
        <authorList>
            <consortium name="The Broad Institute Genomics Platform"/>
            <consortium name="The Broad Institute Genome Sequencing Center for Infectious Disease"/>
            <person name="Wu L."/>
            <person name="Ma J."/>
        </authorList>
    </citation>
    <scope>NUCLEOTIDE SEQUENCE [LARGE SCALE GENOMIC DNA]</scope>
    <source>
        <strain evidence="3">CGMCC 4.7177</strain>
    </source>
</reference>